<feature type="transmembrane region" description="Helical" evidence="1">
    <location>
        <begin position="134"/>
        <end position="156"/>
    </location>
</feature>
<keyword evidence="1" id="KW-1133">Transmembrane helix</keyword>
<feature type="transmembrane region" description="Helical" evidence="1">
    <location>
        <begin position="238"/>
        <end position="254"/>
    </location>
</feature>
<proteinExistence type="predicted"/>
<dbReference type="GO" id="GO:0006508">
    <property type="term" value="P:proteolysis"/>
    <property type="evidence" value="ECO:0007669"/>
    <property type="project" value="UniProtKB-KW"/>
</dbReference>
<dbReference type="GO" id="GO:0080120">
    <property type="term" value="P:CAAX-box protein maturation"/>
    <property type="evidence" value="ECO:0007669"/>
    <property type="project" value="UniProtKB-ARBA"/>
</dbReference>
<comment type="caution">
    <text evidence="3">The sequence shown here is derived from an EMBL/GenBank/DDBJ whole genome shotgun (WGS) entry which is preliminary data.</text>
</comment>
<keyword evidence="1" id="KW-0812">Transmembrane</keyword>
<dbReference type="EMBL" id="JACHOP010000001">
    <property type="protein sequence ID" value="MBB5755755.1"/>
    <property type="molecule type" value="Genomic_DNA"/>
</dbReference>
<evidence type="ECO:0000313" key="3">
    <source>
        <dbReference type="EMBL" id="MBB5755755.1"/>
    </source>
</evidence>
<dbReference type="AlphaFoldDB" id="A0A840ZF01"/>
<gene>
    <name evidence="3" type="ORF">HNR00_000444</name>
</gene>
<dbReference type="InterPro" id="IPR052710">
    <property type="entry name" value="CAAX_protease"/>
</dbReference>
<feature type="transmembrane region" description="Helical" evidence="1">
    <location>
        <begin position="168"/>
        <end position="188"/>
    </location>
</feature>
<keyword evidence="3" id="KW-0645">Protease</keyword>
<sequence>MPPDPMGATAHTLPRFPPIRPSPAAALVWFGRMLGLVLVPLVVLVAATGLAIALVRLVGDWRLGIDPFAPTDLRPRLPLAEIAGRGVLIDVLRQVLMALFVVALASWACRGAERGALRRRLGLARPALDRASTLRLWLLLPLWPLIHIAWVTATAAALNVNFGQGVRISPFLAPAMVALWFAFVVVLAPVAEELLLRGEVYARASAFLGPAATIVATALIFCLAHVGLETGPKSANALARPLTLLPLALTLGWLRWRTGRLWPCMLLHAWSNLALLVYQLGPTLR</sequence>
<dbReference type="RefSeq" id="WP_183564122.1">
    <property type="nucleotide sequence ID" value="NZ_JACHOP010000001.1"/>
</dbReference>
<dbReference type="Proteomes" id="UP000583454">
    <property type="component" value="Unassembled WGS sequence"/>
</dbReference>
<dbReference type="PANTHER" id="PTHR36435:SF1">
    <property type="entry name" value="CAAX AMINO TERMINAL PROTEASE FAMILY PROTEIN"/>
    <property type="match status" value="1"/>
</dbReference>
<keyword evidence="4" id="KW-1185">Reference proteome</keyword>
<evidence type="ECO:0000256" key="1">
    <source>
        <dbReference type="SAM" id="Phobius"/>
    </source>
</evidence>
<dbReference type="GO" id="GO:0004175">
    <property type="term" value="F:endopeptidase activity"/>
    <property type="evidence" value="ECO:0007669"/>
    <property type="project" value="UniProtKB-ARBA"/>
</dbReference>
<organism evidence="3 4">
    <name type="scientific">Methylorubrum rhodinum</name>
    <dbReference type="NCBI Taxonomy" id="29428"/>
    <lineage>
        <taxon>Bacteria</taxon>
        <taxon>Pseudomonadati</taxon>
        <taxon>Pseudomonadota</taxon>
        <taxon>Alphaproteobacteria</taxon>
        <taxon>Hyphomicrobiales</taxon>
        <taxon>Methylobacteriaceae</taxon>
        <taxon>Methylorubrum</taxon>
    </lineage>
</organism>
<name>A0A840ZF01_9HYPH</name>
<evidence type="ECO:0000259" key="2">
    <source>
        <dbReference type="Pfam" id="PF02517"/>
    </source>
</evidence>
<keyword evidence="1" id="KW-0472">Membrane</keyword>
<feature type="transmembrane region" description="Helical" evidence="1">
    <location>
        <begin position="200"/>
        <end position="226"/>
    </location>
</feature>
<dbReference type="PANTHER" id="PTHR36435">
    <property type="entry name" value="SLR1288 PROTEIN"/>
    <property type="match status" value="1"/>
</dbReference>
<reference evidence="3 4" key="1">
    <citation type="submission" date="2020-08" db="EMBL/GenBank/DDBJ databases">
        <title>Genomic Encyclopedia of Type Strains, Phase IV (KMG-IV): sequencing the most valuable type-strain genomes for metagenomic binning, comparative biology and taxonomic classification.</title>
        <authorList>
            <person name="Goeker M."/>
        </authorList>
    </citation>
    <scope>NUCLEOTIDE SEQUENCE [LARGE SCALE GENOMIC DNA]</scope>
    <source>
        <strain evidence="3 4">DSM 2163</strain>
    </source>
</reference>
<dbReference type="Pfam" id="PF02517">
    <property type="entry name" value="Rce1-like"/>
    <property type="match status" value="1"/>
</dbReference>
<dbReference type="InterPro" id="IPR003675">
    <property type="entry name" value="Rce1/LyrA-like_dom"/>
</dbReference>
<keyword evidence="3" id="KW-0378">Hydrolase</keyword>
<evidence type="ECO:0000313" key="4">
    <source>
        <dbReference type="Proteomes" id="UP000583454"/>
    </source>
</evidence>
<accession>A0A840ZF01</accession>
<feature type="domain" description="CAAX prenyl protease 2/Lysostaphin resistance protein A-like" evidence="2">
    <location>
        <begin position="176"/>
        <end position="273"/>
    </location>
</feature>
<protein>
    <submittedName>
        <fullName evidence="3">Membrane protease YdiL (CAAX protease family)</fullName>
    </submittedName>
</protein>
<feature type="transmembrane region" description="Helical" evidence="1">
    <location>
        <begin position="34"/>
        <end position="58"/>
    </location>
</feature>